<evidence type="ECO:0000259" key="1">
    <source>
        <dbReference type="Pfam" id="PF13439"/>
    </source>
</evidence>
<name>X1C8R1_9ZZZZ</name>
<proteinExistence type="predicted"/>
<evidence type="ECO:0000313" key="2">
    <source>
        <dbReference type="EMBL" id="GAH03767.1"/>
    </source>
</evidence>
<gene>
    <name evidence="2" type="ORF">S01H4_44083</name>
</gene>
<feature type="domain" description="Glycosyltransferase subfamily 4-like N-terminal" evidence="1">
    <location>
        <begin position="21"/>
        <end position="161"/>
    </location>
</feature>
<dbReference type="EMBL" id="BART01024395">
    <property type="protein sequence ID" value="GAH03767.1"/>
    <property type="molecule type" value="Genomic_DNA"/>
</dbReference>
<comment type="caution">
    <text evidence="2">The sequence shown here is derived from an EMBL/GenBank/DDBJ whole genome shotgun (WGS) entry which is preliminary data.</text>
</comment>
<reference evidence="2" key="1">
    <citation type="journal article" date="2014" name="Front. Microbiol.">
        <title>High frequency of phylogenetically diverse reductive dehalogenase-homologous genes in deep subseafloor sedimentary metagenomes.</title>
        <authorList>
            <person name="Kawai M."/>
            <person name="Futagami T."/>
            <person name="Toyoda A."/>
            <person name="Takaki Y."/>
            <person name="Nishi S."/>
            <person name="Hori S."/>
            <person name="Arai W."/>
            <person name="Tsubouchi T."/>
            <person name="Morono Y."/>
            <person name="Uchiyama I."/>
            <person name="Ito T."/>
            <person name="Fujiyama A."/>
            <person name="Inagaki F."/>
            <person name="Takami H."/>
        </authorList>
    </citation>
    <scope>NUCLEOTIDE SEQUENCE</scope>
    <source>
        <strain evidence="2">Expedition CK06-06</strain>
    </source>
</reference>
<accession>X1C8R1</accession>
<dbReference type="SUPFAM" id="SSF53756">
    <property type="entry name" value="UDP-Glycosyltransferase/glycogen phosphorylase"/>
    <property type="match status" value="1"/>
</dbReference>
<feature type="non-terminal residue" evidence="2">
    <location>
        <position position="222"/>
    </location>
</feature>
<organism evidence="2">
    <name type="scientific">marine sediment metagenome</name>
    <dbReference type="NCBI Taxonomy" id="412755"/>
    <lineage>
        <taxon>unclassified sequences</taxon>
        <taxon>metagenomes</taxon>
        <taxon>ecological metagenomes</taxon>
    </lineage>
</organism>
<protein>
    <recommendedName>
        <fullName evidence="1">Glycosyltransferase subfamily 4-like N-terminal domain-containing protein</fullName>
    </recommendedName>
</protein>
<sequence length="222" mass="24757">MGTDALRKLNILHIITKLELGGAQKSTLHIIDLLNKDRYNLSLISSNAGILIPEARSIPQIDLSLLSILKRAVDPVKDFFALVSLIKLIKRKKFDIVHTHSSKAGILGRWAAKLAGVPVVLHSVHGWGFHHRQNPLTRRLFIYLERITAKITNRLIAVSQSDIKGGLNARIGTEDKYTLLRYGISLQKFIGCQADIKKKKEELGIKTDSPIVGMVACFKPQK</sequence>
<dbReference type="Pfam" id="PF13439">
    <property type="entry name" value="Glyco_transf_4"/>
    <property type="match status" value="1"/>
</dbReference>
<dbReference type="AlphaFoldDB" id="X1C8R1"/>
<dbReference type="Gene3D" id="3.40.50.2000">
    <property type="entry name" value="Glycogen Phosphorylase B"/>
    <property type="match status" value="1"/>
</dbReference>
<dbReference type="InterPro" id="IPR028098">
    <property type="entry name" value="Glyco_trans_4-like_N"/>
</dbReference>